<gene>
    <name evidence="1" type="ORF">TTEB3V08_LOCUS12681</name>
</gene>
<name>A0A7R9IUL2_9NEOP</name>
<evidence type="ECO:0000313" key="1">
    <source>
        <dbReference type="EMBL" id="CAD7464804.1"/>
    </source>
</evidence>
<protein>
    <submittedName>
        <fullName evidence="1">Uncharacterized protein</fullName>
    </submittedName>
</protein>
<accession>A0A7R9IUL2</accession>
<sequence>MPPNKMTDSIDNQLYFNDQELETISFAGISENDVRDAVRILQDWIRQQHHLPECAGE</sequence>
<organism evidence="1">
    <name type="scientific">Timema tahoe</name>
    <dbReference type="NCBI Taxonomy" id="61484"/>
    <lineage>
        <taxon>Eukaryota</taxon>
        <taxon>Metazoa</taxon>
        <taxon>Ecdysozoa</taxon>
        <taxon>Arthropoda</taxon>
        <taxon>Hexapoda</taxon>
        <taxon>Insecta</taxon>
        <taxon>Pterygota</taxon>
        <taxon>Neoptera</taxon>
        <taxon>Polyneoptera</taxon>
        <taxon>Phasmatodea</taxon>
        <taxon>Timematodea</taxon>
        <taxon>Timematoidea</taxon>
        <taxon>Timematidae</taxon>
        <taxon>Timema</taxon>
    </lineage>
</organism>
<reference evidence="1" key="1">
    <citation type="submission" date="2020-11" db="EMBL/GenBank/DDBJ databases">
        <authorList>
            <person name="Tran Van P."/>
        </authorList>
    </citation>
    <scope>NUCLEOTIDE SEQUENCE</scope>
</reference>
<dbReference type="AlphaFoldDB" id="A0A7R9IUL2"/>
<dbReference type="EMBL" id="OE025691">
    <property type="protein sequence ID" value="CAD7464804.1"/>
    <property type="molecule type" value="Genomic_DNA"/>
</dbReference>
<proteinExistence type="predicted"/>